<dbReference type="EMBL" id="FWFV01000001">
    <property type="protein sequence ID" value="SLN14729.1"/>
    <property type="molecule type" value="Genomic_DNA"/>
</dbReference>
<feature type="compositionally biased region" description="Basic residues" evidence="1">
    <location>
        <begin position="212"/>
        <end position="224"/>
    </location>
</feature>
<evidence type="ECO:0000256" key="1">
    <source>
        <dbReference type="SAM" id="MobiDB-lite"/>
    </source>
</evidence>
<proteinExistence type="predicted"/>
<name>A0A1Y5RD95_9RHOB</name>
<dbReference type="InterPro" id="IPR001584">
    <property type="entry name" value="Integrase_cat-core"/>
</dbReference>
<dbReference type="Pfam" id="PF13683">
    <property type="entry name" value="rve_3"/>
    <property type="match status" value="1"/>
</dbReference>
<gene>
    <name evidence="3" type="ORF">PAM7066_00280</name>
</gene>
<feature type="compositionally biased region" description="Basic residues" evidence="1">
    <location>
        <begin position="172"/>
        <end position="185"/>
    </location>
</feature>
<dbReference type="STRING" id="315423.SAMN04488020_101279"/>
<evidence type="ECO:0000313" key="4">
    <source>
        <dbReference type="Proteomes" id="UP000193870"/>
    </source>
</evidence>
<keyword evidence="4" id="KW-1185">Reference proteome</keyword>
<evidence type="ECO:0000259" key="2">
    <source>
        <dbReference type="Pfam" id="PF13683"/>
    </source>
</evidence>
<dbReference type="AlphaFoldDB" id="A0A1Y5RD95"/>
<protein>
    <recommendedName>
        <fullName evidence="2">Integrase catalytic domain-containing protein</fullName>
    </recommendedName>
</protein>
<dbReference type="GO" id="GO:0015074">
    <property type="term" value="P:DNA integration"/>
    <property type="evidence" value="ECO:0007669"/>
    <property type="project" value="InterPro"/>
</dbReference>
<feature type="domain" description="Integrase catalytic" evidence="2">
    <location>
        <begin position="67"/>
        <end position="107"/>
    </location>
</feature>
<reference evidence="3 4" key="1">
    <citation type="submission" date="2017-03" db="EMBL/GenBank/DDBJ databases">
        <authorList>
            <person name="Afonso C.L."/>
            <person name="Miller P.J."/>
            <person name="Scott M.A."/>
            <person name="Spackman E."/>
            <person name="Goraichik I."/>
            <person name="Dimitrov K.M."/>
            <person name="Suarez D.L."/>
            <person name="Swayne D.E."/>
        </authorList>
    </citation>
    <scope>NUCLEOTIDE SEQUENCE [LARGE SCALE GENOMIC DNA]</scope>
    <source>
        <strain evidence="3 4">CECT 7066</strain>
    </source>
</reference>
<sequence>MLRDAGWVLNAKRVERIWRREGLKVSQKQPRKARLWLNDGSCIRLRPERPNHVPLSADCSAISFRAADELLDGGIFHSLAEARGVNEAWRVRYDTARPHSSLGYRPPAPEAIHWLASPHREVRFQSWCMTHRSLMIASQEPRLPVIFRSTCECQSTLGSPTCCPADCGRRSAPNRRLGHPRKSPHTGHAGRGSRRGSRREPRKAARALPAHHQGRGQAYRRRLRSRQEAVAAHPVPSGPASLARELLRPERVGRRCGWSVPE</sequence>
<dbReference type="Proteomes" id="UP000193870">
    <property type="component" value="Unassembled WGS sequence"/>
</dbReference>
<feature type="region of interest" description="Disordered" evidence="1">
    <location>
        <begin position="171"/>
        <end position="242"/>
    </location>
</feature>
<accession>A0A1Y5RD95</accession>
<evidence type="ECO:0000313" key="3">
    <source>
        <dbReference type="EMBL" id="SLN14729.1"/>
    </source>
</evidence>
<organism evidence="3 4">
    <name type="scientific">Palleronia marisminoris</name>
    <dbReference type="NCBI Taxonomy" id="315423"/>
    <lineage>
        <taxon>Bacteria</taxon>
        <taxon>Pseudomonadati</taxon>
        <taxon>Pseudomonadota</taxon>
        <taxon>Alphaproteobacteria</taxon>
        <taxon>Rhodobacterales</taxon>
        <taxon>Roseobacteraceae</taxon>
        <taxon>Palleronia</taxon>
    </lineage>
</organism>